<keyword evidence="3 9" id="KW-0436">Ligase</keyword>
<dbReference type="GO" id="GO:0005737">
    <property type="term" value="C:cytoplasm"/>
    <property type="evidence" value="ECO:0007669"/>
    <property type="project" value="TreeGrafter"/>
</dbReference>
<dbReference type="Pfam" id="PF00117">
    <property type="entry name" value="GATase"/>
    <property type="match status" value="1"/>
</dbReference>
<evidence type="ECO:0000256" key="8">
    <source>
        <dbReference type="ARBA" id="ARBA00047781"/>
    </source>
</evidence>
<dbReference type="InterPro" id="IPR017926">
    <property type="entry name" value="GATASE"/>
</dbReference>
<dbReference type="FunFam" id="3.40.50.300:FF:004756">
    <property type="entry name" value="CTP synthase"/>
    <property type="match status" value="1"/>
</dbReference>
<evidence type="ECO:0000256" key="9">
    <source>
        <dbReference type="RuleBase" id="RU810713"/>
    </source>
</evidence>
<evidence type="ECO:0000256" key="6">
    <source>
        <dbReference type="ARBA" id="ARBA00022962"/>
    </source>
</evidence>
<dbReference type="SUPFAM" id="SSF52540">
    <property type="entry name" value="P-loop containing nucleoside triphosphate hydrolases"/>
    <property type="match status" value="1"/>
</dbReference>
<sequence length="422" mass="47772">MKYILVTGGVISGIGKGIIASSVGTILKSCGLHVTSIKIDPYINIDAGTFSPYEHGEVFVLDDGGEVDLDLGNYERFLDICLTKDNNLTTGKIYQYVINKERKGDYLGKTVQVVPHITDAIQEWVMRQALIPVDEDGLEPQVCVIELGGTVGDIESMPFIEAFRQFQFKVKRENFCNIHVSLVPQVVCRCSNPLDTSVKEKISMFCHVEPEQVICVHDVSSIYRVPLLLEEQGVVDYFLRRLDLPIERQPRKMLMKWKEMADRYDRLLETCSIALVGKYTKFSDSYASVIKALEHSALAINHKLDIKYIDSTDLEPSTLQEEPVRYHEAWQKLCSAHGVLVPGGFGVRGTEGKIQAIAWARKQKKPFLGKLYGDPDYLEERHRHRFEVNPVLKKCLEEQGLKFVGQDVEGERMEIVELEGDC</sequence>
<keyword evidence="4 9" id="KW-0547">Nucleotide-binding</keyword>
<comment type="similarity">
    <text evidence="2 9">Belongs to the CTP synthase family.</text>
</comment>
<dbReference type="AlphaFoldDB" id="A0AA41SWY2"/>
<gene>
    <name evidence="12" type="ORF">SUZIE_129440</name>
</gene>
<name>A0AA41SWY2_SCICA</name>
<dbReference type="InterPro" id="IPR027417">
    <property type="entry name" value="P-loop_NTPase"/>
</dbReference>
<evidence type="ECO:0000256" key="3">
    <source>
        <dbReference type="ARBA" id="ARBA00022598"/>
    </source>
</evidence>
<evidence type="ECO:0000313" key="13">
    <source>
        <dbReference type="Proteomes" id="UP001166674"/>
    </source>
</evidence>
<comment type="catalytic activity">
    <reaction evidence="8 9">
        <text>UTP + L-glutamine + ATP + H2O = CTP + L-glutamate + ADP + phosphate + 2 H(+)</text>
        <dbReference type="Rhea" id="RHEA:26426"/>
        <dbReference type="ChEBI" id="CHEBI:15377"/>
        <dbReference type="ChEBI" id="CHEBI:15378"/>
        <dbReference type="ChEBI" id="CHEBI:29985"/>
        <dbReference type="ChEBI" id="CHEBI:30616"/>
        <dbReference type="ChEBI" id="CHEBI:37563"/>
        <dbReference type="ChEBI" id="CHEBI:43474"/>
        <dbReference type="ChEBI" id="CHEBI:46398"/>
        <dbReference type="ChEBI" id="CHEBI:58359"/>
        <dbReference type="ChEBI" id="CHEBI:456216"/>
        <dbReference type="EC" id="6.3.4.2"/>
    </reaction>
</comment>
<dbReference type="PANTHER" id="PTHR11550">
    <property type="entry name" value="CTP SYNTHASE"/>
    <property type="match status" value="1"/>
</dbReference>
<comment type="pathway">
    <text evidence="1 9">Pyrimidine metabolism; CTP biosynthesis via de novo pathway; CTP from UDP: step 2/2.</text>
</comment>
<dbReference type="SUPFAM" id="SSF52317">
    <property type="entry name" value="Class I glutamine amidotransferase-like"/>
    <property type="match status" value="1"/>
</dbReference>
<proteinExistence type="inferred from homology"/>
<dbReference type="GO" id="GO:0005524">
    <property type="term" value="F:ATP binding"/>
    <property type="evidence" value="ECO:0007669"/>
    <property type="project" value="UniProtKB-KW"/>
</dbReference>
<dbReference type="InterPro" id="IPR017456">
    <property type="entry name" value="CTP_synthase_N"/>
</dbReference>
<evidence type="ECO:0000256" key="7">
    <source>
        <dbReference type="ARBA" id="ARBA00022975"/>
    </source>
</evidence>
<feature type="domain" description="Glutamine amidotransferase" evidence="10">
    <location>
        <begin position="283"/>
        <end position="369"/>
    </location>
</feature>
<dbReference type="GO" id="GO:0019856">
    <property type="term" value="P:pyrimidine nucleobase biosynthetic process"/>
    <property type="evidence" value="ECO:0007669"/>
    <property type="project" value="TreeGrafter"/>
</dbReference>
<reference evidence="12" key="1">
    <citation type="submission" date="2020-03" db="EMBL/GenBank/DDBJ databases">
        <title>Studies in the Genomics of Life Span.</title>
        <authorList>
            <person name="Glass D."/>
        </authorList>
    </citation>
    <scope>NUCLEOTIDE SEQUENCE</scope>
    <source>
        <strain evidence="12">SUZIE</strain>
        <tissue evidence="12">Muscle</tissue>
    </source>
</reference>
<evidence type="ECO:0000313" key="12">
    <source>
        <dbReference type="EMBL" id="MBZ3874742.1"/>
    </source>
</evidence>
<dbReference type="Gene3D" id="3.40.50.300">
    <property type="entry name" value="P-loop containing nucleotide triphosphate hydrolases"/>
    <property type="match status" value="2"/>
</dbReference>
<evidence type="ECO:0000259" key="10">
    <source>
        <dbReference type="Pfam" id="PF00117"/>
    </source>
</evidence>
<keyword evidence="5 9" id="KW-0067">ATP-binding</keyword>
<protein>
    <recommendedName>
        <fullName evidence="9">CTP synthase</fullName>
        <ecNumber evidence="9">6.3.4.2</ecNumber>
    </recommendedName>
    <alternativeName>
        <fullName evidence="9">UTP--ammonia ligase</fullName>
    </alternativeName>
</protein>
<keyword evidence="6 9" id="KW-0315">Glutamine amidotransferase</keyword>
<evidence type="ECO:0000259" key="11">
    <source>
        <dbReference type="Pfam" id="PF06418"/>
    </source>
</evidence>
<dbReference type="Pfam" id="PF06418">
    <property type="entry name" value="CTP_synth_N"/>
    <property type="match status" value="1"/>
</dbReference>
<evidence type="ECO:0000256" key="4">
    <source>
        <dbReference type="ARBA" id="ARBA00022741"/>
    </source>
</evidence>
<evidence type="ECO:0000256" key="5">
    <source>
        <dbReference type="ARBA" id="ARBA00022840"/>
    </source>
</evidence>
<dbReference type="CDD" id="cd03113">
    <property type="entry name" value="CTPS_N"/>
    <property type="match status" value="1"/>
</dbReference>
<dbReference type="PANTHER" id="PTHR11550:SF8">
    <property type="entry name" value="CTP SYNTHASE 1"/>
    <property type="match status" value="1"/>
</dbReference>
<dbReference type="Gene3D" id="3.40.50.880">
    <property type="match status" value="2"/>
</dbReference>
<dbReference type="GO" id="GO:0097268">
    <property type="term" value="C:cytoophidium"/>
    <property type="evidence" value="ECO:0007669"/>
    <property type="project" value="TreeGrafter"/>
</dbReference>
<accession>A0AA41SWY2</accession>
<dbReference type="EMBL" id="JAATJV010234600">
    <property type="protein sequence ID" value="MBZ3874742.1"/>
    <property type="molecule type" value="Genomic_DNA"/>
</dbReference>
<dbReference type="GO" id="GO:0003883">
    <property type="term" value="F:CTP synthase activity"/>
    <property type="evidence" value="ECO:0007669"/>
    <property type="project" value="UniProtKB-UniRule"/>
</dbReference>
<organism evidence="12 13">
    <name type="scientific">Sciurus carolinensis</name>
    <name type="common">Eastern gray squirrel</name>
    <dbReference type="NCBI Taxonomy" id="30640"/>
    <lineage>
        <taxon>Eukaryota</taxon>
        <taxon>Metazoa</taxon>
        <taxon>Chordata</taxon>
        <taxon>Craniata</taxon>
        <taxon>Vertebrata</taxon>
        <taxon>Euteleostomi</taxon>
        <taxon>Mammalia</taxon>
        <taxon>Eutheria</taxon>
        <taxon>Euarchontoglires</taxon>
        <taxon>Glires</taxon>
        <taxon>Rodentia</taxon>
        <taxon>Sciuromorpha</taxon>
        <taxon>Sciuridae</taxon>
        <taxon>Sciurinae</taxon>
        <taxon>Sciurini</taxon>
        <taxon>Sciurus</taxon>
    </lineage>
</organism>
<comment type="caution">
    <text evidence="12">The sequence shown here is derived from an EMBL/GenBank/DDBJ whole genome shotgun (WGS) entry which is preliminary data.</text>
</comment>
<dbReference type="EC" id="6.3.4.2" evidence="9"/>
<dbReference type="InterPro" id="IPR029062">
    <property type="entry name" value="Class_I_gatase-like"/>
</dbReference>
<dbReference type="FunFam" id="3.40.50.300:FF:003205">
    <property type="entry name" value="CTP synthase"/>
    <property type="match status" value="1"/>
</dbReference>
<dbReference type="Proteomes" id="UP001166674">
    <property type="component" value="Unassembled WGS sequence"/>
</dbReference>
<feature type="domain" description="CTP synthase N-terminal" evidence="11">
    <location>
        <begin position="2"/>
        <end position="186"/>
    </location>
</feature>
<evidence type="ECO:0000256" key="2">
    <source>
        <dbReference type="ARBA" id="ARBA00007533"/>
    </source>
</evidence>
<dbReference type="InterPro" id="IPR004468">
    <property type="entry name" value="CTP_synthase"/>
</dbReference>
<keyword evidence="7 9" id="KW-0665">Pyrimidine biosynthesis</keyword>
<comment type="function">
    <text evidence="9">Catalyzes the ATP-dependent amination of UTP to CTP with either L-glutamine or ammonia as the source of nitrogen.</text>
</comment>
<keyword evidence="13" id="KW-1185">Reference proteome</keyword>
<dbReference type="GO" id="GO:0044210">
    <property type="term" value="P:'de novo' CTP biosynthetic process"/>
    <property type="evidence" value="ECO:0007669"/>
    <property type="project" value="UniProtKB-UniRule"/>
</dbReference>
<evidence type="ECO:0000256" key="1">
    <source>
        <dbReference type="ARBA" id="ARBA00005171"/>
    </source>
</evidence>
<dbReference type="GO" id="GO:0042802">
    <property type="term" value="F:identical protein binding"/>
    <property type="evidence" value="ECO:0007669"/>
    <property type="project" value="TreeGrafter"/>
</dbReference>